<dbReference type="EMBL" id="BAAAYG010000005">
    <property type="protein sequence ID" value="GAA3284158.1"/>
    <property type="molecule type" value="Genomic_DNA"/>
</dbReference>
<organism evidence="6 7">
    <name type="scientific">Nesterenkonia halobia</name>
    <dbReference type="NCBI Taxonomy" id="37922"/>
    <lineage>
        <taxon>Bacteria</taxon>
        <taxon>Bacillati</taxon>
        <taxon>Actinomycetota</taxon>
        <taxon>Actinomycetes</taxon>
        <taxon>Micrococcales</taxon>
        <taxon>Micrococcaceae</taxon>
        <taxon>Nesterenkonia</taxon>
    </lineage>
</organism>
<evidence type="ECO:0000256" key="4">
    <source>
        <dbReference type="SAM" id="MobiDB-lite"/>
    </source>
</evidence>
<reference evidence="7" key="1">
    <citation type="journal article" date="2019" name="Int. J. Syst. Evol. Microbiol.">
        <title>The Global Catalogue of Microorganisms (GCM) 10K type strain sequencing project: providing services to taxonomists for standard genome sequencing and annotation.</title>
        <authorList>
            <consortium name="The Broad Institute Genomics Platform"/>
            <consortium name="The Broad Institute Genome Sequencing Center for Infectious Disease"/>
            <person name="Wu L."/>
            <person name="Ma J."/>
        </authorList>
    </citation>
    <scope>NUCLEOTIDE SEQUENCE [LARGE SCALE GENOMIC DNA]</scope>
    <source>
        <strain evidence="7">JCM 11483</strain>
    </source>
</reference>
<dbReference type="Pfam" id="PF03099">
    <property type="entry name" value="BPL_LplA_LipB"/>
    <property type="match status" value="1"/>
</dbReference>
<dbReference type="PANTHER" id="PTHR12835">
    <property type="entry name" value="BIOTIN PROTEIN LIGASE"/>
    <property type="match status" value="1"/>
</dbReference>
<proteinExistence type="predicted"/>
<dbReference type="InterPro" id="IPR045864">
    <property type="entry name" value="aa-tRNA-synth_II/BPL/LPL"/>
</dbReference>
<evidence type="ECO:0000256" key="2">
    <source>
        <dbReference type="ARBA" id="ARBA00023267"/>
    </source>
</evidence>
<keyword evidence="7" id="KW-1185">Reference proteome</keyword>
<accession>A0ABP6RCF7</accession>
<comment type="caution">
    <text evidence="6">The sequence shown here is derived from an EMBL/GenBank/DDBJ whole genome shotgun (WGS) entry which is preliminary data.</text>
</comment>
<sequence length="334" mass="35153">MADRPNDPLRRPLDVELLRRSLVAPGILADLDHVESIDSTNAALQREAGEPDFARRRPHLSLLVAEEQTGGRGRMARGWSSPPHTSLSASLVLRPRLDADAMPWISLVAGLALVEALVEEHGVPARLKWPNDVLVGGRKICGILAALAPGSAAAGAASGSSGSSGPTVPTVILGTGINVLQEEDQLPVEGSTSLVLERRRAGAAADVGLLPGDDPARADLRADLLIQFLARFVGHLTTLESCRRGEVRDSPVGRAVVEAMETVGRRVRIELPDGSARRGEAVGVADDGALEVVVDAERSSAEEPWREHAARPTSFNAGDVVHLRPAEEPPGAAG</sequence>
<dbReference type="Gene3D" id="3.30.930.10">
    <property type="entry name" value="Bira Bifunctional Protein, Domain 2"/>
    <property type="match status" value="1"/>
</dbReference>
<dbReference type="GO" id="GO:0016874">
    <property type="term" value="F:ligase activity"/>
    <property type="evidence" value="ECO:0007669"/>
    <property type="project" value="UniProtKB-KW"/>
</dbReference>
<dbReference type="InterPro" id="IPR004408">
    <property type="entry name" value="Biotin_CoA_COase_ligase"/>
</dbReference>
<dbReference type="Proteomes" id="UP001501736">
    <property type="component" value="Unassembled WGS sequence"/>
</dbReference>
<feature type="compositionally biased region" description="Basic and acidic residues" evidence="4">
    <location>
        <begin position="298"/>
        <end position="310"/>
    </location>
</feature>
<dbReference type="PANTHER" id="PTHR12835:SF5">
    <property type="entry name" value="BIOTIN--PROTEIN LIGASE"/>
    <property type="match status" value="1"/>
</dbReference>
<dbReference type="EC" id="6.3.4.15" evidence="3"/>
<evidence type="ECO:0000313" key="6">
    <source>
        <dbReference type="EMBL" id="GAA3284158.1"/>
    </source>
</evidence>
<evidence type="ECO:0000256" key="3">
    <source>
        <dbReference type="ARBA" id="ARBA00024227"/>
    </source>
</evidence>
<evidence type="ECO:0000259" key="5">
    <source>
        <dbReference type="PROSITE" id="PS51733"/>
    </source>
</evidence>
<dbReference type="InterPro" id="IPR003142">
    <property type="entry name" value="BPL_C"/>
</dbReference>
<feature type="region of interest" description="Disordered" evidence="4">
    <location>
        <begin position="298"/>
        <end position="334"/>
    </location>
</feature>
<dbReference type="NCBIfam" id="TIGR00121">
    <property type="entry name" value="birA_ligase"/>
    <property type="match status" value="1"/>
</dbReference>
<feature type="domain" description="BPL/LPL catalytic" evidence="5">
    <location>
        <begin position="22"/>
        <end position="236"/>
    </location>
</feature>
<dbReference type="Gene3D" id="2.30.30.100">
    <property type="match status" value="1"/>
</dbReference>
<dbReference type="PROSITE" id="PS51733">
    <property type="entry name" value="BPL_LPL_CATALYTIC"/>
    <property type="match status" value="1"/>
</dbReference>
<dbReference type="CDD" id="cd16442">
    <property type="entry name" value="BPL"/>
    <property type="match status" value="1"/>
</dbReference>
<dbReference type="Pfam" id="PF02237">
    <property type="entry name" value="BPL_C"/>
    <property type="match status" value="1"/>
</dbReference>
<protein>
    <recommendedName>
        <fullName evidence="3">biotin--[biotin carboxyl-carrier protein] ligase</fullName>
        <ecNumber evidence="3">6.3.4.15</ecNumber>
    </recommendedName>
</protein>
<dbReference type="InterPro" id="IPR004143">
    <property type="entry name" value="BPL_LPL_catalytic"/>
</dbReference>
<gene>
    <name evidence="6" type="ORF">GCM10020260_14150</name>
</gene>
<dbReference type="SUPFAM" id="SSF55681">
    <property type="entry name" value="Class II aaRS and biotin synthetases"/>
    <property type="match status" value="1"/>
</dbReference>
<keyword evidence="2" id="KW-0092">Biotin</keyword>
<evidence type="ECO:0000313" key="7">
    <source>
        <dbReference type="Proteomes" id="UP001501736"/>
    </source>
</evidence>
<keyword evidence="1 6" id="KW-0436">Ligase</keyword>
<dbReference type="RefSeq" id="WP_344719687.1">
    <property type="nucleotide sequence ID" value="NZ_BAAAYG010000005.1"/>
</dbReference>
<name>A0ABP6RCF7_9MICC</name>
<evidence type="ECO:0000256" key="1">
    <source>
        <dbReference type="ARBA" id="ARBA00022598"/>
    </source>
</evidence>